<dbReference type="RefSeq" id="WP_152196125.1">
    <property type="nucleotide sequence ID" value="NZ_VUKD01000004.1"/>
</dbReference>
<dbReference type="PANTHER" id="PTHR36452">
    <property type="entry name" value="CHROMOSOME 12, WHOLE GENOME SHOTGUN SEQUENCE"/>
    <property type="match status" value="1"/>
</dbReference>
<dbReference type="EMBL" id="WHPC01000032">
    <property type="protein sequence ID" value="MPV37326.1"/>
    <property type="molecule type" value="Genomic_DNA"/>
</dbReference>
<dbReference type="AlphaFoldDB" id="A0A6N7EMF9"/>
<protein>
    <submittedName>
        <fullName evidence="1">DUF2461 family protein</fullName>
    </submittedName>
</protein>
<dbReference type="OrthoDB" id="9794241at2"/>
<comment type="caution">
    <text evidence="1">The sequence shown here is derived from an EMBL/GenBank/DDBJ whole genome shotgun (WGS) entry which is preliminary data.</text>
</comment>
<dbReference type="Pfam" id="PF09365">
    <property type="entry name" value="DUF2461"/>
    <property type="match status" value="1"/>
</dbReference>
<dbReference type="InterPro" id="IPR012808">
    <property type="entry name" value="CHP02453"/>
</dbReference>
<dbReference type="InterPro" id="IPR015996">
    <property type="entry name" value="UCP028451"/>
</dbReference>
<name>A0A6N7EMF9_9MICO</name>
<keyword evidence="2" id="KW-1185">Reference proteome</keyword>
<dbReference type="PIRSF" id="PIRSF028451">
    <property type="entry name" value="UCP028451"/>
    <property type="match status" value="1"/>
</dbReference>
<gene>
    <name evidence="1" type="ORF">GB881_09730</name>
</gene>
<reference evidence="1 2" key="1">
    <citation type="submission" date="2019-10" db="EMBL/GenBank/DDBJ databases">
        <title>Georgenia wutianyii sp. nov. and Georgenia yuyongxinii sp. nov. isolated from plateau pika (Ochotona curzoniae) in the Qinghai-Tibet plateau of China.</title>
        <authorList>
            <person name="Tian Z."/>
        </authorList>
    </citation>
    <scope>NUCLEOTIDE SEQUENCE [LARGE SCALE GENOMIC DNA]</scope>
    <source>
        <strain evidence="1 2">JCM 19765</strain>
    </source>
</reference>
<dbReference type="PANTHER" id="PTHR36452:SF1">
    <property type="entry name" value="DUF2461 DOMAIN-CONTAINING PROTEIN"/>
    <property type="match status" value="1"/>
</dbReference>
<organism evidence="1 2">
    <name type="scientific">Georgenia subflava</name>
    <dbReference type="NCBI Taxonomy" id="1622177"/>
    <lineage>
        <taxon>Bacteria</taxon>
        <taxon>Bacillati</taxon>
        <taxon>Actinomycetota</taxon>
        <taxon>Actinomycetes</taxon>
        <taxon>Micrococcales</taxon>
        <taxon>Bogoriellaceae</taxon>
        <taxon>Georgenia</taxon>
    </lineage>
</organism>
<accession>A0A6N7EMF9</accession>
<evidence type="ECO:0000313" key="1">
    <source>
        <dbReference type="EMBL" id="MPV37326.1"/>
    </source>
</evidence>
<proteinExistence type="predicted"/>
<sequence>MGDFTGFSPWGPQFYSALEGQNTHEYWTANKDRWQREVRDPMRALAAALEPEFGPLTVRRPNRDLRFSADRSPYKTHQGVINGPSPGLGFYLHLDADGLAVGGGFRSGSAAQTARFRRAVDEDADGVLPAIVGDLVARGYSIEGASVKTRPRGYRDDHPRIGLLRRKELMAISYVGQPTWLRTPTALDHVRAAWREVRPLADWLDANVGTD</sequence>
<evidence type="ECO:0000313" key="2">
    <source>
        <dbReference type="Proteomes" id="UP000437709"/>
    </source>
</evidence>
<dbReference type="Proteomes" id="UP000437709">
    <property type="component" value="Unassembled WGS sequence"/>
</dbReference>